<gene>
    <name evidence="6" type="primary">khpB</name>
    <name evidence="6" type="synonym">eloR</name>
    <name evidence="8" type="ORF">SAMN05660865_01460</name>
</gene>
<comment type="domain">
    <text evidence="6">Has an N-terminal Jag-N domain and 2 RNA-binding domains (KH and R3H).</text>
</comment>
<dbReference type="PANTHER" id="PTHR35800">
    <property type="entry name" value="PROTEIN JAG"/>
    <property type="match status" value="1"/>
</dbReference>
<dbReference type="AlphaFoldDB" id="A0A1H5WFU3"/>
<evidence type="ECO:0000313" key="9">
    <source>
        <dbReference type="Proteomes" id="UP000242850"/>
    </source>
</evidence>
<dbReference type="GO" id="GO:0005737">
    <property type="term" value="C:cytoplasm"/>
    <property type="evidence" value="ECO:0007669"/>
    <property type="project" value="UniProtKB-SubCell"/>
</dbReference>
<dbReference type="InterPro" id="IPR015946">
    <property type="entry name" value="KH_dom-like_a/b"/>
</dbReference>
<dbReference type="RefSeq" id="WP_103896401.1">
    <property type="nucleotide sequence ID" value="NZ_FNUK01000019.1"/>
</dbReference>
<dbReference type="Pfam" id="PF14804">
    <property type="entry name" value="Jag_N"/>
    <property type="match status" value="1"/>
</dbReference>
<keyword evidence="1 6" id="KW-0963">Cytoplasm</keyword>
<dbReference type="InterPro" id="IPR038008">
    <property type="entry name" value="Jag_KH"/>
</dbReference>
<proteinExistence type="inferred from homology"/>
<protein>
    <recommendedName>
        <fullName evidence="6">RNA-binding protein KhpB</fullName>
    </recommendedName>
    <alternativeName>
        <fullName evidence="6">RNA-binding protein EloR</fullName>
    </alternativeName>
</protein>
<dbReference type="Gene3D" id="3.30.300.20">
    <property type="match status" value="1"/>
</dbReference>
<keyword evidence="3 6" id="KW-0133">Cell shape</keyword>
<dbReference type="CDD" id="cd02414">
    <property type="entry name" value="KH-II_Jag"/>
    <property type="match status" value="1"/>
</dbReference>
<accession>A0A1H5WFU3</accession>
<dbReference type="InterPro" id="IPR039247">
    <property type="entry name" value="KhpB"/>
</dbReference>
<evidence type="ECO:0000256" key="6">
    <source>
        <dbReference type="HAMAP-Rule" id="MF_00867"/>
    </source>
</evidence>
<evidence type="ECO:0000259" key="7">
    <source>
        <dbReference type="PROSITE" id="PS51061"/>
    </source>
</evidence>
<dbReference type="Gene3D" id="3.30.1370.50">
    <property type="entry name" value="R3H-like domain"/>
    <property type="match status" value="1"/>
</dbReference>
<dbReference type="OrthoDB" id="9794483at2"/>
<dbReference type="GO" id="GO:0009252">
    <property type="term" value="P:peptidoglycan biosynthetic process"/>
    <property type="evidence" value="ECO:0007669"/>
    <property type="project" value="UniProtKB-UniRule"/>
</dbReference>
<comment type="subunit">
    <text evidence="6">Forms a complex with KhpA.</text>
</comment>
<evidence type="ECO:0000256" key="5">
    <source>
        <dbReference type="ARBA" id="ARBA00023316"/>
    </source>
</evidence>
<reference evidence="9" key="1">
    <citation type="submission" date="2016-10" db="EMBL/GenBank/DDBJ databases">
        <authorList>
            <person name="Varghese N."/>
            <person name="Submissions S."/>
        </authorList>
    </citation>
    <scope>NUCLEOTIDE SEQUENCE [LARGE SCALE GENOMIC DNA]</scope>
    <source>
        <strain evidence="9">DSM 5463</strain>
    </source>
</reference>
<dbReference type="EMBL" id="FNUK01000019">
    <property type="protein sequence ID" value="SEF98146.1"/>
    <property type="molecule type" value="Genomic_DNA"/>
</dbReference>
<keyword evidence="9" id="KW-1185">Reference proteome</keyword>
<dbReference type="HAMAP" id="MF_00867">
    <property type="entry name" value="KhpB"/>
    <property type="match status" value="1"/>
</dbReference>
<dbReference type="GO" id="GO:0008360">
    <property type="term" value="P:regulation of cell shape"/>
    <property type="evidence" value="ECO:0007669"/>
    <property type="project" value="UniProtKB-KW"/>
</dbReference>
<evidence type="ECO:0000256" key="1">
    <source>
        <dbReference type="ARBA" id="ARBA00022490"/>
    </source>
</evidence>
<organism evidence="8 9">
    <name type="scientific">Caloramator fervidus</name>
    <dbReference type="NCBI Taxonomy" id="29344"/>
    <lineage>
        <taxon>Bacteria</taxon>
        <taxon>Bacillati</taxon>
        <taxon>Bacillota</taxon>
        <taxon>Clostridia</taxon>
        <taxon>Eubacteriales</taxon>
        <taxon>Clostridiaceae</taxon>
        <taxon>Caloramator</taxon>
    </lineage>
</organism>
<dbReference type="Pfam" id="PF01424">
    <property type="entry name" value="R3H"/>
    <property type="match status" value="1"/>
</dbReference>
<dbReference type="NCBIfam" id="NF041568">
    <property type="entry name" value="Jag_EloR"/>
    <property type="match status" value="1"/>
</dbReference>
<dbReference type="PROSITE" id="PS51061">
    <property type="entry name" value="R3H"/>
    <property type="match status" value="1"/>
</dbReference>
<dbReference type="InterPro" id="IPR038247">
    <property type="entry name" value="Jag_N_dom_sf"/>
</dbReference>
<dbReference type="Proteomes" id="UP000242850">
    <property type="component" value="Unassembled WGS sequence"/>
</dbReference>
<evidence type="ECO:0000313" key="8">
    <source>
        <dbReference type="EMBL" id="SEF98146.1"/>
    </source>
</evidence>
<dbReference type="InterPro" id="IPR034079">
    <property type="entry name" value="R3H_KhpB"/>
</dbReference>
<dbReference type="InterPro" id="IPR036867">
    <property type="entry name" value="R3H_dom_sf"/>
</dbReference>
<dbReference type="Gene3D" id="3.30.30.80">
    <property type="entry name" value="probable RNA-binding protein from clostridium symbiosum atcc 14940"/>
    <property type="match status" value="1"/>
</dbReference>
<evidence type="ECO:0000256" key="4">
    <source>
        <dbReference type="ARBA" id="ARBA00023186"/>
    </source>
</evidence>
<dbReference type="InterPro" id="IPR001374">
    <property type="entry name" value="R3H_dom"/>
</dbReference>
<dbReference type="GO" id="GO:0003723">
    <property type="term" value="F:RNA binding"/>
    <property type="evidence" value="ECO:0007669"/>
    <property type="project" value="UniProtKB-UniRule"/>
</dbReference>
<dbReference type="InterPro" id="IPR032782">
    <property type="entry name" value="KhpB_N"/>
</dbReference>
<feature type="domain" description="R3H" evidence="7">
    <location>
        <begin position="143"/>
        <end position="209"/>
    </location>
</feature>
<comment type="similarity">
    <text evidence="6">Belongs to the KhpB RNA-binding protein family.</text>
</comment>
<keyword evidence="5 6" id="KW-0961">Cell wall biogenesis/degradation</keyword>
<sequence length="212" mass="24231">MRKWVEATGKTVENAIENGLKMLGVSKDKVEVEIIDKGSKGVFGLIGARPAKVKLIIKKDYEAIAKTFLRDVLDKMGLKCEIQIKDEDDILKINLVGPKMSVLIGHKGETLDALQYLLSLVINKDNEVNEFKKVLLDTQNYRKKREEALIKLANRLAYKVKRYNKSITLEPMNPYERRIIHSALQNHPDVITYSIGEEPFRRVVIDLKNKEA</sequence>
<dbReference type="SMART" id="SM01245">
    <property type="entry name" value="Jag_N"/>
    <property type="match status" value="1"/>
</dbReference>
<feature type="region of interest" description="Jag_N domain" evidence="6">
    <location>
        <begin position="6"/>
        <end position="56"/>
    </location>
</feature>
<name>A0A1H5WFU3_9CLOT</name>
<dbReference type="GO" id="GO:0071555">
    <property type="term" value="P:cell wall organization"/>
    <property type="evidence" value="ECO:0007669"/>
    <property type="project" value="UniProtKB-KW"/>
</dbReference>
<dbReference type="SUPFAM" id="SSF82708">
    <property type="entry name" value="R3H domain"/>
    <property type="match status" value="1"/>
</dbReference>
<keyword evidence="4 6" id="KW-0143">Chaperone</keyword>
<evidence type="ECO:0000256" key="2">
    <source>
        <dbReference type="ARBA" id="ARBA00022884"/>
    </source>
</evidence>
<keyword evidence="2 6" id="KW-0694">RNA-binding</keyword>
<dbReference type="SMART" id="SM00393">
    <property type="entry name" value="R3H"/>
    <property type="match status" value="1"/>
</dbReference>
<dbReference type="Pfam" id="PF13083">
    <property type="entry name" value="KH_KhpA-B"/>
    <property type="match status" value="1"/>
</dbReference>
<comment type="subcellular location">
    <subcellularLocation>
        <location evidence="6">Cytoplasm</location>
    </subcellularLocation>
</comment>
<comment type="function">
    <text evidence="6">A probable RNA chaperone. Forms a complex with KhpA which binds to cellular RNA and controls its expression. Plays a role in peptidoglycan (PG) homeostasis and cell length regulation.</text>
</comment>
<evidence type="ECO:0000256" key="3">
    <source>
        <dbReference type="ARBA" id="ARBA00022960"/>
    </source>
</evidence>
<dbReference type="PANTHER" id="PTHR35800:SF1">
    <property type="entry name" value="RNA-BINDING PROTEIN KHPB"/>
    <property type="match status" value="1"/>
</dbReference>
<dbReference type="CDD" id="cd02644">
    <property type="entry name" value="R3H_jag"/>
    <property type="match status" value="1"/>
</dbReference>